<dbReference type="CDD" id="cd11614">
    <property type="entry name" value="SAF_CpaB_FlgA_like"/>
    <property type="match status" value="1"/>
</dbReference>
<dbReference type="EMBL" id="VDUX01000002">
    <property type="protein sequence ID" value="TXL62122.1"/>
    <property type="molecule type" value="Genomic_DNA"/>
</dbReference>
<gene>
    <name evidence="2" type="primary">cpaB</name>
    <name evidence="2" type="ORF">FHP06_05275</name>
</gene>
<dbReference type="InterPro" id="IPR031571">
    <property type="entry name" value="RcpC_dom"/>
</dbReference>
<dbReference type="NCBIfam" id="TIGR03177">
    <property type="entry name" value="pilus_cpaB"/>
    <property type="match status" value="1"/>
</dbReference>
<sequence>MNKRVIAAVAAGALALLGVLVLVVWANGAQDRAYAGAERKTVLRVTETIGSGTSAADLTGSVEKTKLPVDAIPKGAVTDLSKLAGLATTTSLQPGEVLLKARFSAPGVKGKGGGSDVPAGYQEIAVQVDTQHGVGGAIKAGDRVGVIATFEPKDGDKPQFTDYALQYVLVTKVQAGIGDSENVTSSMVTLAVKTLDAERIVHTVQWGKAYLTLQNSATDRSGAKVITAKDVVE</sequence>
<dbReference type="InterPro" id="IPR017592">
    <property type="entry name" value="Pilus_assmbl_Flp-typ_CpaB"/>
</dbReference>
<proteinExistence type="predicted"/>
<reference evidence="2 3" key="1">
    <citation type="submission" date="2019-06" db="EMBL/GenBank/DDBJ databases">
        <title>Aeromicrobium sp. nov., isolated from a maize field.</title>
        <authorList>
            <person name="Lin S.-Y."/>
            <person name="Tsai C.-F."/>
            <person name="Young C.-C."/>
        </authorList>
    </citation>
    <scope>NUCLEOTIDE SEQUENCE [LARGE SCALE GENOMIC DNA]</scope>
    <source>
        <strain evidence="2 3">CC-CFT486</strain>
    </source>
</reference>
<dbReference type="Proteomes" id="UP000321571">
    <property type="component" value="Unassembled WGS sequence"/>
</dbReference>
<dbReference type="OrthoDB" id="5182178at2"/>
<evidence type="ECO:0000259" key="1">
    <source>
        <dbReference type="Pfam" id="PF16976"/>
    </source>
</evidence>
<evidence type="ECO:0000313" key="3">
    <source>
        <dbReference type="Proteomes" id="UP000321571"/>
    </source>
</evidence>
<protein>
    <submittedName>
        <fullName evidence="2">Flp pilus assembly protein CpaB</fullName>
    </submittedName>
</protein>
<keyword evidence="3" id="KW-1185">Reference proteome</keyword>
<organism evidence="2 3">
    <name type="scientific">Aeromicrobium terrae</name>
    <dbReference type="NCBI Taxonomy" id="2498846"/>
    <lineage>
        <taxon>Bacteria</taxon>
        <taxon>Bacillati</taxon>
        <taxon>Actinomycetota</taxon>
        <taxon>Actinomycetes</taxon>
        <taxon>Propionibacteriales</taxon>
        <taxon>Nocardioidaceae</taxon>
        <taxon>Aeromicrobium</taxon>
    </lineage>
</organism>
<dbReference type="Pfam" id="PF16976">
    <property type="entry name" value="RcpC"/>
    <property type="match status" value="1"/>
</dbReference>
<evidence type="ECO:0000313" key="2">
    <source>
        <dbReference type="EMBL" id="TXL62122.1"/>
    </source>
</evidence>
<accession>A0A5C8NLH8</accession>
<name>A0A5C8NLH8_9ACTN</name>
<dbReference type="RefSeq" id="WP_147684509.1">
    <property type="nucleotide sequence ID" value="NZ_VDUX01000002.1"/>
</dbReference>
<dbReference type="AlphaFoldDB" id="A0A5C8NLH8"/>
<feature type="domain" description="Flp pilus assembly protein RcpC/CpaB" evidence="1">
    <location>
        <begin position="117"/>
        <end position="213"/>
    </location>
</feature>
<comment type="caution">
    <text evidence="2">The sequence shown here is derived from an EMBL/GenBank/DDBJ whole genome shotgun (WGS) entry which is preliminary data.</text>
</comment>